<accession>A0A419TC54</accession>
<keyword evidence="2" id="KW-1185">Reference proteome</keyword>
<name>A0A419TC54_9FIRM</name>
<reference evidence="1 2" key="1">
    <citation type="submission" date="2016-08" db="EMBL/GenBank/DDBJ databases">
        <title>A new outlook on sporulation: Clostridium algidixylanolyticum.</title>
        <authorList>
            <person name="Poppleton D.I."/>
            <person name="Gribaldo S."/>
        </authorList>
    </citation>
    <scope>NUCLEOTIDE SEQUENCE [LARGE SCALE GENOMIC DNA]</scope>
    <source>
        <strain evidence="1 2">SPL73</strain>
    </source>
</reference>
<keyword evidence="1" id="KW-0808">Transferase</keyword>
<evidence type="ECO:0000313" key="1">
    <source>
        <dbReference type="EMBL" id="RKD35058.1"/>
    </source>
</evidence>
<comment type="caution">
    <text evidence="1">The sequence shown here is derived from an EMBL/GenBank/DDBJ whole genome shotgun (WGS) entry which is preliminary data.</text>
</comment>
<gene>
    <name evidence="1" type="ORF">BET01_01540</name>
</gene>
<dbReference type="EMBL" id="MCIA01000001">
    <property type="protein sequence ID" value="RKD35058.1"/>
    <property type="molecule type" value="Genomic_DNA"/>
</dbReference>
<dbReference type="Proteomes" id="UP000284277">
    <property type="component" value="Unassembled WGS sequence"/>
</dbReference>
<protein>
    <submittedName>
        <fullName evidence="1">Cytidylate kinase</fullName>
    </submittedName>
</protein>
<dbReference type="Pfam" id="PF13189">
    <property type="entry name" value="Cytidylate_kin2"/>
    <property type="match status" value="1"/>
</dbReference>
<dbReference type="GO" id="GO:0016301">
    <property type="term" value="F:kinase activity"/>
    <property type="evidence" value="ECO:0007669"/>
    <property type="project" value="UniProtKB-KW"/>
</dbReference>
<organism evidence="1 2">
    <name type="scientific">Lacrimispora algidixylanolytica</name>
    <dbReference type="NCBI Taxonomy" id="94868"/>
    <lineage>
        <taxon>Bacteria</taxon>
        <taxon>Bacillati</taxon>
        <taxon>Bacillota</taxon>
        <taxon>Clostridia</taxon>
        <taxon>Lachnospirales</taxon>
        <taxon>Lachnospiraceae</taxon>
        <taxon>Lacrimispora</taxon>
    </lineage>
</organism>
<keyword evidence="1" id="KW-0418">Kinase</keyword>
<evidence type="ECO:0000313" key="2">
    <source>
        <dbReference type="Proteomes" id="UP000284277"/>
    </source>
</evidence>
<sequence>MKKFTITIAREFGSMGGPIARELSKELGVKFYDRDIVEEVSKKLNLPISTISEEEEKSKHLLFSHMFPLGTDEDYMQDIIFDVQKDIILDLAKKESCILVGRCSNHILEKEKNNINIFIYAPYQKRIQNCVNSLGMTISEAKKMIQSVDKARNTYHKKYAGYLPNNPEHTNLMIDSSLLGVTGTAKLIAGVVQQLYGE</sequence>
<dbReference type="OrthoDB" id="9781180at2"/>
<dbReference type="AlphaFoldDB" id="A0A419TC54"/>
<dbReference type="InterPro" id="IPR027417">
    <property type="entry name" value="P-loop_NTPase"/>
</dbReference>
<dbReference type="Gene3D" id="3.40.50.300">
    <property type="entry name" value="P-loop containing nucleotide triphosphate hydrolases"/>
    <property type="match status" value="1"/>
</dbReference>
<dbReference type="RefSeq" id="WP_120194996.1">
    <property type="nucleotide sequence ID" value="NZ_MCIA01000001.1"/>
</dbReference>
<proteinExistence type="predicted"/>